<name>A0A4Y2U964_ARAVE</name>
<reference evidence="1 2" key="1">
    <citation type="journal article" date="2019" name="Sci. Rep.">
        <title>Orb-weaving spider Araneus ventricosus genome elucidates the spidroin gene catalogue.</title>
        <authorList>
            <person name="Kono N."/>
            <person name="Nakamura H."/>
            <person name="Ohtoshi R."/>
            <person name="Moran D.A.P."/>
            <person name="Shinohara A."/>
            <person name="Yoshida Y."/>
            <person name="Fujiwara M."/>
            <person name="Mori M."/>
            <person name="Tomita M."/>
            <person name="Arakawa K."/>
        </authorList>
    </citation>
    <scope>NUCLEOTIDE SEQUENCE [LARGE SCALE GENOMIC DNA]</scope>
</reference>
<protein>
    <submittedName>
        <fullName evidence="1">Uncharacterized protein</fullName>
    </submittedName>
</protein>
<keyword evidence="2" id="KW-1185">Reference proteome</keyword>
<dbReference type="AlphaFoldDB" id="A0A4Y2U964"/>
<organism evidence="1 2">
    <name type="scientific">Araneus ventricosus</name>
    <name type="common">Orbweaver spider</name>
    <name type="synonym">Epeira ventricosa</name>
    <dbReference type="NCBI Taxonomy" id="182803"/>
    <lineage>
        <taxon>Eukaryota</taxon>
        <taxon>Metazoa</taxon>
        <taxon>Ecdysozoa</taxon>
        <taxon>Arthropoda</taxon>
        <taxon>Chelicerata</taxon>
        <taxon>Arachnida</taxon>
        <taxon>Araneae</taxon>
        <taxon>Araneomorphae</taxon>
        <taxon>Entelegynae</taxon>
        <taxon>Araneoidea</taxon>
        <taxon>Araneidae</taxon>
        <taxon>Araneus</taxon>
    </lineage>
</organism>
<accession>A0A4Y2U964</accession>
<dbReference type="Proteomes" id="UP000499080">
    <property type="component" value="Unassembled WGS sequence"/>
</dbReference>
<gene>
    <name evidence="1" type="ORF">AVEN_63536_1</name>
</gene>
<evidence type="ECO:0000313" key="2">
    <source>
        <dbReference type="Proteomes" id="UP000499080"/>
    </source>
</evidence>
<comment type="caution">
    <text evidence="1">The sequence shown here is derived from an EMBL/GenBank/DDBJ whole genome shotgun (WGS) entry which is preliminary data.</text>
</comment>
<dbReference type="EMBL" id="BGPR01034925">
    <property type="protein sequence ID" value="GBO09525.1"/>
    <property type="molecule type" value="Genomic_DNA"/>
</dbReference>
<sequence length="95" mass="11173">MLQRSFISFNVVRRFSRMTSRRFHQQLNSLTKTLVSQIGLHRPNSFVHLETFYTVFPHWYGQYSLFCKLPPSPNGYLQPSFALQKEILSQLIAPP</sequence>
<evidence type="ECO:0000313" key="1">
    <source>
        <dbReference type="EMBL" id="GBO09525.1"/>
    </source>
</evidence>
<proteinExistence type="predicted"/>